<dbReference type="Pfam" id="PF08263">
    <property type="entry name" value="LRRNT_2"/>
    <property type="match status" value="1"/>
</dbReference>
<comment type="similarity">
    <text evidence="2">Belongs to the RLP family.</text>
</comment>
<dbReference type="FunFam" id="3.80.10.10:FF:000213">
    <property type="entry name" value="Tyrosine-sulfated glycopeptide receptor 1"/>
    <property type="match status" value="1"/>
</dbReference>
<keyword evidence="4" id="KW-0433">Leucine-rich repeat</keyword>
<dbReference type="Proteomes" id="UP000265566">
    <property type="component" value="Chromosome 4"/>
</dbReference>
<evidence type="ECO:0000256" key="10">
    <source>
        <dbReference type="ARBA" id="ARBA00023170"/>
    </source>
</evidence>
<evidence type="ECO:0000256" key="4">
    <source>
        <dbReference type="ARBA" id="ARBA00022614"/>
    </source>
</evidence>
<dbReference type="InterPro" id="IPR013210">
    <property type="entry name" value="LRR_N_plant-typ"/>
</dbReference>
<evidence type="ECO:0000256" key="1">
    <source>
        <dbReference type="ARBA" id="ARBA00004251"/>
    </source>
</evidence>
<dbReference type="PANTHER" id="PTHR48061">
    <property type="entry name" value="LEUCINE-RICH REPEAT RECEPTOR PROTEIN KINASE EMS1-LIKE-RELATED"/>
    <property type="match status" value="1"/>
</dbReference>
<dbReference type="GO" id="GO:0005886">
    <property type="term" value="C:plasma membrane"/>
    <property type="evidence" value="ECO:0007669"/>
    <property type="project" value="UniProtKB-SubCell"/>
</dbReference>
<dbReference type="Pfam" id="PF00560">
    <property type="entry name" value="LRR_1"/>
    <property type="match status" value="8"/>
</dbReference>
<evidence type="ECO:0000256" key="5">
    <source>
        <dbReference type="ARBA" id="ARBA00022692"/>
    </source>
</evidence>
<accession>A0A072UGY7</accession>
<dbReference type="PANTHER" id="PTHR48061:SF49">
    <property type="entry name" value="DISEASE RESISTANCE FAMILY PROTEIN_LRR PROTEIN"/>
    <property type="match status" value="1"/>
</dbReference>
<keyword evidence="10" id="KW-0675">Receptor</keyword>
<feature type="domain" description="Leucine-rich repeat-containing N-terminal plant-type" evidence="14">
    <location>
        <begin position="22"/>
        <end position="63"/>
    </location>
</feature>
<dbReference type="OrthoDB" id="1430275at2759"/>
<evidence type="ECO:0000256" key="2">
    <source>
        <dbReference type="ARBA" id="ARBA00009592"/>
    </source>
</evidence>
<reference evidence="15 18" key="1">
    <citation type="journal article" date="2011" name="Nature">
        <title>The Medicago genome provides insight into the evolution of rhizobial symbioses.</title>
        <authorList>
            <person name="Young N.D."/>
            <person name="Debelle F."/>
            <person name="Oldroyd G.E."/>
            <person name="Geurts R."/>
            <person name="Cannon S.B."/>
            <person name="Udvardi M.K."/>
            <person name="Benedito V.A."/>
            <person name="Mayer K.F."/>
            <person name="Gouzy J."/>
            <person name="Schoof H."/>
            <person name="Van de Peer Y."/>
            <person name="Proost S."/>
            <person name="Cook D.R."/>
            <person name="Meyers B.C."/>
            <person name="Spannagl M."/>
            <person name="Cheung F."/>
            <person name="De Mita S."/>
            <person name="Krishnakumar V."/>
            <person name="Gundlach H."/>
            <person name="Zhou S."/>
            <person name="Mudge J."/>
            <person name="Bharti A.K."/>
            <person name="Murray J.D."/>
            <person name="Naoumkina M.A."/>
            <person name="Rosen B."/>
            <person name="Silverstein K.A."/>
            <person name="Tang H."/>
            <person name="Rombauts S."/>
            <person name="Zhao P.X."/>
            <person name="Zhou P."/>
            <person name="Barbe V."/>
            <person name="Bardou P."/>
            <person name="Bechner M."/>
            <person name="Bellec A."/>
            <person name="Berger A."/>
            <person name="Berges H."/>
            <person name="Bidwell S."/>
            <person name="Bisseling T."/>
            <person name="Choisne N."/>
            <person name="Couloux A."/>
            <person name="Denny R."/>
            <person name="Deshpande S."/>
            <person name="Dai X."/>
            <person name="Doyle J.J."/>
            <person name="Dudez A.M."/>
            <person name="Farmer A.D."/>
            <person name="Fouteau S."/>
            <person name="Franken C."/>
            <person name="Gibelin C."/>
            <person name="Gish J."/>
            <person name="Goldstein S."/>
            <person name="Gonzalez A.J."/>
            <person name="Green P.J."/>
            <person name="Hallab A."/>
            <person name="Hartog M."/>
            <person name="Hua A."/>
            <person name="Humphray S.J."/>
            <person name="Jeong D.H."/>
            <person name="Jing Y."/>
            <person name="Jocker A."/>
            <person name="Kenton S.M."/>
            <person name="Kim D.J."/>
            <person name="Klee K."/>
            <person name="Lai H."/>
            <person name="Lang C."/>
            <person name="Lin S."/>
            <person name="Macmil S.L."/>
            <person name="Magdelenat G."/>
            <person name="Matthews L."/>
            <person name="McCorrison J."/>
            <person name="Monaghan E.L."/>
            <person name="Mun J.H."/>
            <person name="Najar F.Z."/>
            <person name="Nicholson C."/>
            <person name="Noirot C."/>
            <person name="O'Bleness M."/>
            <person name="Paule C.R."/>
            <person name="Poulain J."/>
            <person name="Prion F."/>
            <person name="Qin B."/>
            <person name="Qu C."/>
            <person name="Retzel E.F."/>
            <person name="Riddle C."/>
            <person name="Sallet E."/>
            <person name="Samain S."/>
            <person name="Samson N."/>
            <person name="Sanders I."/>
            <person name="Saurat O."/>
            <person name="Scarpelli C."/>
            <person name="Schiex T."/>
            <person name="Segurens B."/>
            <person name="Severin A.J."/>
            <person name="Sherrier D.J."/>
            <person name="Shi R."/>
            <person name="Sims S."/>
            <person name="Singer S.R."/>
            <person name="Sinharoy S."/>
            <person name="Sterck L."/>
            <person name="Viollet A."/>
            <person name="Wang B.B."/>
            <person name="Wang K."/>
            <person name="Wang M."/>
            <person name="Wang X."/>
            <person name="Warfsmann J."/>
            <person name="Weissenbach J."/>
            <person name="White D.D."/>
            <person name="White J.D."/>
            <person name="Wiley G.B."/>
            <person name="Wincker P."/>
            <person name="Xing Y."/>
            <person name="Yang L."/>
            <person name="Yao Z."/>
            <person name="Ying F."/>
            <person name="Zhai J."/>
            <person name="Zhou L."/>
            <person name="Zuber A."/>
            <person name="Denarie J."/>
            <person name="Dixon R.A."/>
            <person name="May G.D."/>
            <person name="Schwartz D.C."/>
            <person name="Rogers J."/>
            <person name="Quetier F."/>
            <person name="Town C.D."/>
            <person name="Roe B.A."/>
        </authorList>
    </citation>
    <scope>NUCLEOTIDE SEQUENCE [LARGE SCALE GENOMIC DNA]</scope>
    <source>
        <strain evidence="15">A17</strain>
        <strain evidence="17 18">cv. Jemalong A17</strain>
    </source>
</reference>
<evidence type="ECO:0000256" key="3">
    <source>
        <dbReference type="ARBA" id="ARBA00022475"/>
    </source>
</evidence>
<dbReference type="InterPro" id="IPR001611">
    <property type="entry name" value="Leu-rich_rpt"/>
</dbReference>
<sequence>MQTKDPSFMFFQTSLSSAKCLEDQRTLLLQFKNNLAFHPENSTKLILWNKSIACCNWSGVTCDNEGYIIGLDLSEESISGGIEESSSLFNLLHLKKLNLANNYLNSSIPSAFNKLVKLTYLDLSYNEFVGQIPIEISQLTRLVTLDLSSYVDTKPKIPNLQKLIQNLTNMRQLYLDGISITSQGHEWINALLPLSDLQELSMSNCNLSGPLDSSLSKLENLSDLNYLDLSSNYLSGAIPSYLFTLPSLEEIWLESNQFSKFNEFIDMSSSLINTLDLRSNNLSGPFPTSIFQLRSLSILHLSSNRLNGSLQLDELLKLSNLLGLDLSYNNISINENDANADQTAFPNFEYLHLASCNLKTFPIFLRNQSTLENLDLSANQIQGVVPNWIWKLQSLEQLNISHNFLTELEGCLQNITSNLHLIDLHNNQIQGTIPVFSESIRYLDYSTNKFSVIPHDIGNYLSSAWFLSLSNNSLQGSIPHSLCKASNLQMLDISYNNISGTISPCLMTMTSTLEALNLRNNNLNGSLPDMFPTSCVVSSLNFHGNLLHGAIPKSLSHCSSLRVLDIGSNQIVGGFPCFLKNIQTLSVLVLRNNKLHGSIECTHSLENKPWKMIQIVDIAFNDFNGKLPETFFTTWEKMMHDEVVSDFIHIGRTSSLLYYQDSVSISTKGQEMKLVKILKIFMAIDFSSNHFEGPIPEGLMKFKAIHVLNFSNNAFSCEIPSTIGNLKQLESLDFSNNSLVGEIPLQLASMSFLSYLKLSFNHLVGKIPTGTQLQSFQASSFEGNNGLYGPPLTETPNGKRQDELHPQPASVPSSSIDWNFLSVELGFVFGLGIIIGPLLFWKKWRVSYWKLVDKILCLIFRRMHFEYVTDRGQTYTILRWS</sequence>
<evidence type="ECO:0000256" key="12">
    <source>
        <dbReference type="SAM" id="MobiDB-lite"/>
    </source>
</evidence>
<dbReference type="PRINTS" id="PR00019">
    <property type="entry name" value="LEURICHRPT"/>
</dbReference>
<evidence type="ECO:0000256" key="9">
    <source>
        <dbReference type="ARBA" id="ARBA00023136"/>
    </source>
</evidence>
<keyword evidence="5 13" id="KW-0812">Transmembrane</keyword>
<keyword evidence="6" id="KW-0732">Signal</keyword>
<keyword evidence="18" id="KW-1185">Reference proteome</keyword>
<dbReference type="STRING" id="3880.A0A072UGY7"/>
<proteinExistence type="inferred from homology"/>
<dbReference type="SMART" id="SM00369">
    <property type="entry name" value="LRR_TYP"/>
    <property type="match status" value="6"/>
</dbReference>
<reference evidence="15 18" key="2">
    <citation type="journal article" date="2014" name="BMC Genomics">
        <title>An improved genome release (version Mt4.0) for the model legume Medicago truncatula.</title>
        <authorList>
            <person name="Tang H."/>
            <person name="Krishnakumar V."/>
            <person name="Bidwell S."/>
            <person name="Rosen B."/>
            <person name="Chan A."/>
            <person name="Zhou S."/>
            <person name="Gentzbittel L."/>
            <person name="Childs K.L."/>
            <person name="Yandell M."/>
            <person name="Gundlach H."/>
            <person name="Mayer K.F."/>
            <person name="Schwartz D.C."/>
            <person name="Town C.D."/>
        </authorList>
    </citation>
    <scope>GENOME REANNOTATION</scope>
    <source>
        <strain evidence="15">A17</strain>
        <strain evidence="17 18">cv. Jemalong A17</strain>
    </source>
</reference>
<feature type="transmembrane region" description="Helical" evidence="13">
    <location>
        <begin position="818"/>
        <end position="841"/>
    </location>
</feature>
<dbReference type="KEGG" id="mtr:25491485"/>
<gene>
    <name evidence="17" type="primary">25491485</name>
    <name evidence="15" type="ordered locus">MTR_4g017780</name>
    <name evidence="16" type="ORF">MtrunA17_Chr4g0007571</name>
</gene>
<dbReference type="EMBL" id="CM001220">
    <property type="protein sequence ID" value="KEH28927.1"/>
    <property type="molecule type" value="Genomic_DNA"/>
</dbReference>
<dbReference type="EMBL" id="PSQE01000004">
    <property type="protein sequence ID" value="RHN58919.1"/>
    <property type="molecule type" value="Genomic_DNA"/>
</dbReference>
<reference evidence="19" key="4">
    <citation type="journal article" date="2018" name="Nat. Plants">
        <title>Whole-genome landscape of Medicago truncatula symbiotic genes.</title>
        <authorList>
            <person name="Pecrix Y."/>
            <person name="Staton S.E."/>
            <person name="Sallet E."/>
            <person name="Lelandais-Briere C."/>
            <person name="Moreau S."/>
            <person name="Carrere S."/>
            <person name="Blein T."/>
            <person name="Jardinaud M.F."/>
            <person name="Latrasse D."/>
            <person name="Zouine M."/>
            <person name="Zahm M."/>
            <person name="Kreplak J."/>
            <person name="Mayjonade B."/>
            <person name="Satge C."/>
            <person name="Perez M."/>
            <person name="Cauet S."/>
            <person name="Marande W."/>
            <person name="Chantry-Darmon C."/>
            <person name="Lopez-Roques C."/>
            <person name="Bouchez O."/>
            <person name="Berard A."/>
            <person name="Debelle F."/>
            <person name="Munos S."/>
            <person name="Bendahmane A."/>
            <person name="Berges H."/>
            <person name="Niebel A."/>
            <person name="Buitink J."/>
            <person name="Frugier F."/>
            <person name="Benhamed M."/>
            <person name="Crespi M."/>
            <person name="Gouzy J."/>
            <person name="Gamas P."/>
        </authorList>
    </citation>
    <scope>NUCLEOTIDE SEQUENCE [LARGE SCALE GENOMIC DNA]</scope>
    <source>
        <strain evidence="19">cv. Jemalong A17</strain>
    </source>
</reference>
<comment type="subcellular location">
    <subcellularLocation>
        <location evidence="1">Cell membrane</location>
        <topology evidence="1">Single-pass type I membrane protein</topology>
    </subcellularLocation>
</comment>
<evidence type="ECO:0000256" key="6">
    <source>
        <dbReference type="ARBA" id="ARBA00022729"/>
    </source>
</evidence>
<evidence type="ECO:0000256" key="11">
    <source>
        <dbReference type="ARBA" id="ARBA00023180"/>
    </source>
</evidence>
<dbReference type="Pfam" id="PF13855">
    <property type="entry name" value="LRR_8"/>
    <property type="match status" value="2"/>
</dbReference>
<evidence type="ECO:0000313" key="19">
    <source>
        <dbReference type="Proteomes" id="UP000265566"/>
    </source>
</evidence>
<dbReference type="InterPro" id="IPR046956">
    <property type="entry name" value="RLP23-like"/>
</dbReference>
<dbReference type="Proteomes" id="UP000002051">
    <property type="component" value="Chromosome 4"/>
</dbReference>
<organism evidence="15 18">
    <name type="scientific">Medicago truncatula</name>
    <name type="common">Barrel medic</name>
    <name type="synonym">Medicago tribuloides</name>
    <dbReference type="NCBI Taxonomy" id="3880"/>
    <lineage>
        <taxon>Eukaryota</taxon>
        <taxon>Viridiplantae</taxon>
        <taxon>Streptophyta</taxon>
        <taxon>Embryophyta</taxon>
        <taxon>Tracheophyta</taxon>
        <taxon>Spermatophyta</taxon>
        <taxon>Magnoliopsida</taxon>
        <taxon>eudicotyledons</taxon>
        <taxon>Gunneridae</taxon>
        <taxon>Pentapetalae</taxon>
        <taxon>rosids</taxon>
        <taxon>fabids</taxon>
        <taxon>Fabales</taxon>
        <taxon>Fabaceae</taxon>
        <taxon>Papilionoideae</taxon>
        <taxon>50 kb inversion clade</taxon>
        <taxon>NPAAA clade</taxon>
        <taxon>Hologalegina</taxon>
        <taxon>IRL clade</taxon>
        <taxon>Trifolieae</taxon>
        <taxon>Medicago</taxon>
    </lineage>
</organism>
<evidence type="ECO:0000313" key="16">
    <source>
        <dbReference type="EMBL" id="RHN58919.1"/>
    </source>
</evidence>
<dbReference type="HOGENOM" id="CLU_000288_18_3_1"/>
<keyword evidence="7" id="KW-0677">Repeat</keyword>
<dbReference type="Gramene" id="rna20875">
    <property type="protein sequence ID" value="RHN58919.1"/>
    <property type="gene ID" value="gene20875"/>
</dbReference>
<evidence type="ECO:0000313" key="18">
    <source>
        <dbReference type="Proteomes" id="UP000002051"/>
    </source>
</evidence>
<dbReference type="InterPro" id="IPR003591">
    <property type="entry name" value="Leu-rich_rpt_typical-subtyp"/>
</dbReference>
<keyword evidence="8 13" id="KW-1133">Transmembrane helix</keyword>
<feature type="region of interest" description="Disordered" evidence="12">
    <location>
        <begin position="789"/>
        <end position="810"/>
    </location>
</feature>
<dbReference type="Gene3D" id="3.80.10.10">
    <property type="entry name" value="Ribonuclease Inhibitor"/>
    <property type="match status" value="4"/>
</dbReference>
<dbReference type="AlphaFoldDB" id="A0A072UGY7"/>
<dbReference type="InterPro" id="IPR032675">
    <property type="entry name" value="LRR_dom_sf"/>
</dbReference>
<evidence type="ECO:0000313" key="17">
    <source>
        <dbReference type="EnsemblPlants" id="KEH28927"/>
    </source>
</evidence>
<evidence type="ECO:0000256" key="8">
    <source>
        <dbReference type="ARBA" id="ARBA00022989"/>
    </source>
</evidence>
<dbReference type="SUPFAM" id="SSF52058">
    <property type="entry name" value="L domain-like"/>
    <property type="match status" value="3"/>
</dbReference>
<name>A0A072UGY7_MEDTR</name>
<protein>
    <submittedName>
        <fullName evidence="15">Disease resistance family protein/LRR protein</fullName>
    </submittedName>
    <submittedName>
        <fullName evidence="16">Putative leucine-rich repeat-containing, plant-type, leucine-rich repeat domain, L</fullName>
    </submittedName>
</protein>
<evidence type="ECO:0000259" key="14">
    <source>
        <dbReference type="Pfam" id="PF08263"/>
    </source>
</evidence>
<evidence type="ECO:0000256" key="13">
    <source>
        <dbReference type="SAM" id="Phobius"/>
    </source>
</evidence>
<reference evidence="16" key="5">
    <citation type="journal article" date="2018" name="Nat. Plants">
        <title>Whole-genome landscape of Medicago truncatula symbiotic genes.</title>
        <authorList>
            <person name="Pecrix Y."/>
            <person name="Gamas P."/>
            <person name="Carrere S."/>
        </authorList>
    </citation>
    <scope>NUCLEOTIDE SEQUENCE</scope>
    <source>
        <tissue evidence="16">Leaves</tissue>
    </source>
</reference>
<keyword evidence="9 13" id="KW-0472">Membrane</keyword>
<reference evidence="17" key="3">
    <citation type="submission" date="2015-04" db="UniProtKB">
        <authorList>
            <consortium name="EnsemblPlants"/>
        </authorList>
    </citation>
    <scope>IDENTIFICATION</scope>
    <source>
        <strain evidence="17">cv. Jemalong A17</strain>
    </source>
</reference>
<evidence type="ECO:0000256" key="7">
    <source>
        <dbReference type="ARBA" id="ARBA00022737"/>
    </source>
</evidence>
<keyword evidence="11" id="KW-0325">Glycoprotein</keyword>
<evidence type="ECO:0000313" key="15">
    <source>
        <dbReference type="EMBL" id="KEH28927.1"/>
    </source>
</evidence>
<keyword evidence="3" id="KW-1003">Cell membrane</keyword>
<dbReference type="EnsemblPlants" id="KEH28927">
    <property type="protein sequence ID" value="KEH28927"/>
    <property type="gene ID" value="MTR_4g017780"/>
</dbReference>